<evidence type="ECO:0000313" key="2">
    <source>
        <dbReference type="Proteomes" id="UP000006222"/>
    </source>
</evidence>
<gene>
    <name evidence="1" type="ORF">RBWH47_05090</name>
</gene>
<comment type="caution">
    <text evidence="1">The sequence shown here is derived from an EMBL/GenBank/DDBJ whole genome shotgun (WGS) entry which is preliminary data.</text>
</comment>
<dbReference type="EMBL" id="AFAR01000202">
    <property type="protein sequence ID" value="EGF25976.1"/>
    <property type="molecule type" value="Genomic_DNA"/>
</dbReference>
<reference evidence="1 2" key="1">
    <citation type="journal article" date="2013" name="Mar. Genomics">
        <title>Expression of sulfatases in Rhodopirellula baltica and the diversity of sulfatases in the genus Rhodopirellula.</title>
        <authorList>
            <person name="Wegner C.E."/>
            <person name="Richter-Heitmann T."/>
            <person name="Klindworth A."/>
            <person name="Klockow C."/>
            <person name="Richter M."/>
            <person name="Achstetter T."/>
            <person name="Glockner F.O."/>
            <person name="Harder J."/>
        </authorList>
    </citation>
    <scope>NUCLEOTIDE SEQUENCE [LARGE SCALE GENOMIC DNA]</scope>
    <source>
        <strain evidence="1 2">WH47</strain>
    </source>
</reference>
<dbReference type="Proteomes" id="UP000006222">
    <property type="component" value="Unassembled WGS sequence"/>
</dbReference>
<protein>
    <submittedName>
        <fullName evidence="1">Uncharacterized protein</fullName>
    </submittedName>
</protein>
<organism evidence="1 2">
    <name type="scientific">Rhodopirellula baltica WH47</name>
    <dbReference type="NCBI Taxonomy" id="991778"/>
    <lineage>
        <taxon>Bacteria</taxon>
        <taxon>Pseudomonadati</taxon>
        <taxon>Planctomycetota</taxon>
        <taxon>Planctomycetia</taxon>
        <taxon>Pirellulales</taxon>
        <taxon>Pirellulaceae</taxon>
        <taxon>Rhodopirellula</taxon>
    </lineage>
</organism>
<sequence length="69" mass="7785">MSLQKEVVMRWDPISFLKPVQFLFFLFLLPSVGRCEEIPEPDFDQPTEFVGSVVDTEGLAVSNAPVEVL</sequence>
<dbReference type="PATRIC" id="fig|991778.3.peg.4330"/>
<evidence type="ECO:0000313" key="1">
    <source>
        <dbReference type="EMBL" id="EGF25976.1"/>
    </source>
</evidence>
<accession>F2AWI5</accession>
<proteinExistence type="predicted"/>
<dbReference type="AlphaFoldDB" id="F2AWI5"/>
<name>F2AWI5_RHOBT</name>